<keyword evidence="1" id="KW-0808">Transferase</keyword>
<evidence type="ECO:0000313" key="1">
    <source>
        <dbReference type="EMBL" id="SUB56794.1"/>
    </source>
</evidence>
<dbReference type="PANTHER" id="PTHR38451">
    <property type="entry name" value="TRNA (ADENINE(22)-N(1))-METHYLTRANSFERASE"/>
    <property type="match status" value="1"/>
</dbReference>
<dbReference type="PANTHER" id="PTHR38451:SF1">
    <property type="entry name" value="TRNA (ADENINE(22)-N(1))-METHYLTRANSFERASE"/>
    <property type="match status" value="1"/>
</dbReference>
<protein>
    <submittedName>
        <fullName evidence="1">tRNA (Adenine(22)-N(1))-methyltransferase</fullName>
        <ecNumber evidence="1">2.1.1.217</ecNumber>
    </submittedName>
</protein>
<proteinExistence type="predicted"/>
<reference evidence="1 2" key="1">
    <citation type="submission" date="2018-06" db="EMBL/GenBank/DDBJ databases">
        <authorList>
            <consortium name="Pathogen Informatics"/>
            <person name="Doyle S."/>
        </authorList>
    </citation>
    <scope>NUCLEOTIDE SEQUENCE [LARGE SCALE GENOMIC DNA]</scope>
    <source>
        <strain evidence="1 2">NCTC13149</strain>
    </source>
</reference>
<dbReference type="OrthoDB" id="5881184at2"/>
<dbReference type="Proteomes" id="UP000255517">
    <property type="component" value="Unassembled WGS sequence"/>
</dbReference>
<sequence length="230" mass="27018">MIKLSKRLRAIVNFCDKNKIIADIGTDHGFVPNFLYEEDYNRKIIATDISLNSLNKAIEFSELRGNKGKIEHIVCNGLEKIPPVDQIIIAGMGGILISKILDRDFEKARQAEKLILQPMQQVDYLRKFLYDKGFKILDEKIVFEDNKFFHIIVANYKAIKEEYRDIDLKVSKLLRNRKDKDLIEFLKYLINYNIFIIENIEGSSTRSIYKKDKLREENIELKEILDEVQK</sequence>
<dbReference type="PIRSF" id="PIRSF018637">
    <property type="entry name" value="TrmK"/>
    <property type="match status" value="1"/>
</dbReference>
<dbReference type="GO" id="GO:0032259">
    <property type="term" value="P:methylation"/>
    <property type="evidence" value="ECO:0007669"/>
    <property type="project" value="UniProtKB-KW"/>
</dbReference>
<dbReference type="InterPro" id="IPR029063">
    <property type="entry name" value="SAM-dependent_MTases_sf"/>
</dbReference>
<name>A0A379C3I7_9FIRM</name>
<keyword evidence="1" id="KW-0489">Methyltransferase</keyword>
<dbReference type="GO" id="GO:0160105">
    <property type="term" value="F:tRNA (adenine(22)-N1)-methyltransferase activity"/>
    <property type="evidence" value="ECO:0007669"/>
    <property type="project" value="UniProtKB-EC"/>
</dbReference>
<organism evidence="1 2">
    <name type="scientific">Peptoniphilus lacrimalis</name>
    <dbReference type="NCBI Taxonomy" id="33031"/>
    <lineage>
        <taxon>Bacteria</taxon>
        <taxon>Bacillati</taxon>
        <taxon>Bacillota</taxon>
        <taxon>Tissierellia</taxon>
        <taxon>Tissierellales</taxon>
        <taxon>Peptoniphilaceae</taxon>
        <taxon>Peptoniphilus</taxon>
    </lineage>
</organism>
<dbReference type="InterPro" id="IPR006901">
    <property type="entry name" value="TrmK"/>
</dbReference>
<dbReference type="EC" id="2.1.1.217" evidence="1"/>
<gene>
    <name evidence="1" type="primary">trmK</name>
    <name evidence="1" type="ORF">NCTC13149_00596</name>
</gene>
<dbReference type="SUPFAM" id="SSF53335">
    <property type="entry name" value="S-adenosyl-L-methionine-dependent methyltransferases"/>
    <property type="match status" value="1"/>
</dbReference>
<dbReference type="EMBL" id="UGSZ01000001">
    <property type="protein sequence ID" value="SUB56794.1"/>
    <property type="molecule type" value="Genomic_DNA"/>
</dbReference>
<dbReference type="Gene3D" id="3.40.50.150">
    <property type="entry name" value="Vaccinia Virus protein VP39"/>
    <property type="match status" value="1"/>
</dbReference>
<accession>A0A379C3I7</accession>
<dbReference type="Pfam" id="PF12847">
    <property type="entry name" value="Methyltransf_18"/>
    <property type="match status" value="1"/>
</dbReference>
<dbReference type="STRING" id="1122949.GCA_000378725_00448"/>
<evidence type="ECO:0000313" key="2">
    <source>
        <dbReference type="Proteomes" id="UP000255517"/>
    </source>
</evidence>
<dbReference type="AlphaFoldDB" id="A0A379C3I7"/>
<dbReference type="RefSeq" id="WP_019034396.1">
    <property type="nucleotide sequence ID" value="NZ_JBBNGY010000004.1"/>
</dbReference>